<dbReference type="Proteomes" id="UP000272613">
    <property type="component" value="Unassembled WGS sequence"/>
</dbReference>
<dbReference type="Pfam" id="PF12048">
    <property type="entry name" value="DUF3530"/>
    <property type="match status" value="1"/>
</dbReference>
<dbReference type="EMBL" id="RBSH01000179">
    <property type="protein sequence ID" value="RMS00448.1"/>
    <property type="molecule type" value="Genomic_DNA"/>
</dbReference>
<name>A0AB37QPG3_9PSED</name>
<organism evidence="1 2">
    <name type="scientific">Pseudomonas coronafaciens pv. garcae</name>
    <dbReference type="NCBI Taxonomy" id="251653"/>
    <lineage>
        <taxon>Bacteria</taxon>
        <taxon>Pseudomonadati</taxon>
        <taxon>Pseudomonadota</taxon>
        <taxon>Gammaproteobacteria</taxon>
        <taxon>Pseudomonadales</taxon>
        <taxon>Pseudomonadaceae</taxon>
        <taxon>Pseudomonas</taxon>
        <taxon>Pseudomonas coronafaciens</taxon>
    </lineage>
</organism>
<dbReference type="AlphaFoldDB" id="A0AB37QPG3"/>
<reference evidence="1 2" key="1">
    <citation type="submission" date="2018-08" db="EMBL/GenBank/DDBJ databases">
        <title>Recombination of ecologically and evolutionarily significant loci maintains genetic cohesion in the Pseudomonas syringae species complex.</title>
        <authorList>
            <person name="Dillon M."/>
            <person name="Thakur S."/>
            <person name="Almeida R.N.D."/>
            <person name="Weir B.S."/>
            <person name="Guttman D.S."/>
        </authorList>
    </citation>
    <scope>NUCLEOTIDE SEQUENCE [LARGE SCALE GENOMIC DNA]</scope>
    <source>
        <strain evidence="1 2">ICMP 5019</strain>
    </source>
</reference>
<feature type="non-terminal residue" evidence="1">
    <location>
        <position position="1"/>
    </location>
</feature>
<accession>A0AB37QPG3</accession>
<sequence>PVDLAAKARLQASKRAKGPGFTQIALINIIGNESTEQDQLFRRVRGWIEAKEEK</sequence>
<evidence type="ECO:0000313" key="2">
    <source>
        <dbReference type="Proteomes" id="UP000272613"/>
    </source>
</evidence>
<proteinExistence type="predicted"/>
<protein>
    <submittedName>
        <fullName evidence="1">Uncharacterized protein</fullName>
    </submittedName>
</protein>
<evidence type="ECO:0000313" key="1">
    <source>
        <dbReference type="EMBL" id="RMS00448.1"/>
    </source>
</evidence>
<dbReference type="InterPro" id="IPR022529">
    <property type="entry name" value="DUF3530"/>
</dbReference>
<comment type="caution">
    <text evidence="1">The sequence shown here is derived from an EMBL/GenBank/DDBJ whole genome shotgun (WGS) entry which is preliminary data.</text>
</comment>
<gene>
    <name evidence="1" type="ORF">ALP74_04919</name>
</gene>
<dbReference type="RefSeq" id="WP_122268869.1">
    <property type="nucleotide sequence ID" value="NZ_RBSH01000179.1"/>
</dbReference>